<evidence type="ECO:0000313" key="2">
    <source>
        <dbReference type="Proteomes" id="UP000800093"/>
    </source>
</evidence>
<keyword evidence="2" id="KW-1185">Reference proteome</keyword>
<dbReference type="AlphaFoldDB" id="A0A9P4KFH6"/>
<dbReference type="Gene3D" id="2.160.20.10">
    <property type="entry name" value="Single-stranded right-handed beta-helix, Pectin lyase-like"/>
    <property type="match status" value="1"/>
</dbReference>
<organism evidence="1 2">
    <name type="scientific">Lojkania enalia</name>
    <dbReference type="NCBI Taxonomy" id="147567"/>
    <lineage>
        <taxon>Eukaryota</taxon>
        <taxon>Fungi</taxon>
        <taxon>Dikarya</taxon>
        <taxon>Ascomycota</taxon>
        <taxon>Pezizomycotina</taxon>
        <taxon>Dothideomycetes</taxon>
        <taxon>Pleosporomycetidae</taxon>
        <taxon>Pleosporales</taxon>
        <taxon>Pleosporales incertae sedis</taxon>
        <taxon>Lojkania</taxon>
    </lineage>
</organism>
<dbReference type="InterPro" id="IPR012334">
    <property type="entry name" value="Pectin_lyas_fold"/>
</dbReference>
<name>A0A9P4KFH6_9PLEO</name>
<gene>
    <name evidence="1" type="ORF">CC78DRAFT_530122</name>
</gene>
<comment type="caution">
    <text evidence="1">The sequence shown here is derived from an EMBL/GenBank/DDBJ whole genome shotgun (WGS) entry which is preliminary data.</text>
</comment>
<evidence type="ECO:0008006" key="3">
    <source>
        <dbReference type="Google" id="ProtNLM"/>
    </source>
</evidence>
<evidence type="ECO:0000313" key="1">
    <source>
        <dbReference type="EMBL" id="KAF2268192.1"/>
    </source>
</evidence>
<accession>A0A9P4KFH6</accession>
<dbReference type="Proteomes" id="UP000800093">
    <property type="component" value="Unassembled WGS sequence"/>
</dbReference>
<dbReference type="OrthoDB" id="187139at2759"/>
<dbReference type="InterPro" id="IPR011050">
    <property type="entry name" value="Pectin_lyase_fold/virulence"/>
</dbReference>
<reference evidence="2" key="1">
    <citation type="journal article" date="2020" name="Stud. Mycol.">
        <title>101 Dothideomycetes genomes: A test case for predicting lifestyles and emergence of pathogens.</title>
        <authorList>
            <person name="Haridas S."/>
            <person name="Albert R."/>
            <person name="Binder M."/>
            <person name="Bloem J."/>
            <person name="LaButti K."/>
            <person name="Salamov A."/>
            <person name="Andreopoulos B."/>
            <person name="Baker S."/>
            <person name="Barry K."/>
            <person name="Bills G."/>
            <person name="Bluhm B."/>
            <person name="Cannon C."/>
            <person name="Castanera R."/>
            <person name="Culley D."/>
            <person name="Daum C."/>
            <person name="Ezra D."/>
            <person name="Gonzalez J."/>
            <person name="Henrissat B."/>
            <person name="Kuo A."/>
            <person name="Liang C."/>
            <person name="Lipzen A."/>
            <person name="Lutzoni F."/>
            <person name="Magnuson J."/>
            <person name="Mondo S."/>
            <person name="Nolan M."/>
            <person name="Ohm R."/>
            <person name="Pangilinan J."/>
            <person name="Park H.-J."/>
            <person name="Ramirez L."/>
            <person name="Alfaro M."/>
            <person name="Sun H."/>
            <person name="Tritt A."/>
            <person name="Yoshinaga Y."/>
            <person name="Zwiers L.-H."/>
            <person name="Turgeon B."/>
            <person name="Goodwin S."/>
            <person name="Spatafora J."/>
            <person name="Crous P."/>
            <person name="Grigoriev I."/>
        </authorList>
    </citation>
    <scope>NUCLEOTIDE SEQUENCE [LARGE SCALE GENOMIC DNA]</scope>
    <source>
        <strain evidence="2">CBS 304.66</strain>
    </source>
</reference>
<dbReference type="EMBL" id="ML986587">
    <property type="protein sequence ID" value="KAF2268192.1"/>
    <property type="molecule type" value="Genomic_DNA"/>
</dbReference>
<proteinExistence type="predicted"/>
<dbReference type="SUPFAM" id="SSF51126">
    <property type="entry name" value="Pectin lyase-like"/>
    <property type="match status" value="1"/>
</dbReference>
<protein>
    <recommendedName>
        <fullName evidence="3">Pectin lyase-like protein</fullName>
    </recommendedName>
</protein>
<sequence>MGDVTDVTIDTVTTDFHTNEPGNGRTVGVCIAFDRGTNGVTVRNVSCKNTWRGVVVMVGTTLPYMSPKLSGIGVRNIYVSNLTFEGDFGTGFTNELSTDPITNVTWDGVTILKGGAAEGNRCYNRCACVSRWYTVCQSSDWKQPFENVRFRNFRGALGDMPAPGWGCAANQTKCDIEFEGWAPTIP</sequence>